<dbReference type="Proteomes" id="UP000029445">
    <property type="component" value="Chromosome 1"/>
</dbReference>
<dbReference type="KEGG" id="cdeu:CNBG_3103"/>
<accession>A0A095C9H4</accession>
<dbReference type="Pfam" id="PF07961">
    <property type="entry name" value="MBA1"/>
    <property type="match status" value="1"/>
</dbReference>
<dbReference type="RefSeq" id="XP_062883089.1">
    <property type="nucleotide sequence ID" value="XM_063027134.1"/>
</dbReference>
<dbReference type="OrthoDB" id="19619at2759"/>
<dbReference type="VEuPathDB" id="FungiDB:CNBG_3103"/>
<evidence type="ECO:0000256" key="3">
    <source>
        <dbReference type="ARBA" id="ARBA00023128"/>
    </source>
</evidence>
<dbReference type="AlphaFoldDB" id="A0A095C9H4"/>
<reference evidence="4 5" key="1">
    <citation type="journal article" date="2011" name="MBio">
        <title>Genome variation in Cryptococcus gattii, an emerging pathogen of immunocompetent hosts.</title>
        <authorList>
            <person name="D'Souza C.A."/>
            <person name="Kronstad J.W."/>
            <person name="Taylor G."/>
            <person name="Warren R."/>
            <person name="Yuen M."/>
            <person name="Hu G."/>
            <person name="Jung W.H."/>
            <person name="Sham A."/>
            <person name="Kidd S.E."/>
            <person name="Tangen K."/>
            <person name="Lee N."/>
            <person name="Zeilmaker T."/>
            <person name="Sawkins J."/>
            <person name="McVicker G."/>
            <person name="Shah S."/>
            <person name="Gnerre S."/>
            <person name="Griggs A."/>
            <person name="Zeng Q."/>
            <person name="Bartlett K."/>
            <person name="Li W."/>
            <person name="Wang X."/>
            <person name="Heitman J."/>
            <person name="Stajich J.E."/>
            <person name="Fraser J.A."/>
            <person name="Meyer W."/>
            <person name="Carter D."/>
            <person name="Schein J."/>
            <person name="Krzywinski M."/>
            <person name="Kwon-Chung K.J."/>
            <person name="Varma A."/>
            <person name="Wang J."/>
            <person name="Brunham R."/>
            <person name="Fyfe M."/>
            <person name="Ouellette B.F."/>
            <person name="Siddiqui A."/>
            <person name="Marra M."/>
            <person name="Jones S."/>
            <person name="Holt R."/>
            <person name="Birren B.W."/>
            <person name="Galagan J.E."/>
            <person name="Cuomo C.A."/>
        </authorList>
    </citation>
    <scope>NUCLEOTIDE SEQUENCE [LARGE SCALE GENOMIC DNA]</scope>
    <source>
        <strain evidence="4 5">R265</strain>
    </source>
</reference>
<dbReference type="Gene3D" id="3.10.450.240">
    <property type="match status" value="1"/>
</dbReference>
<reference evidence="4 5" key="2">
    <citation type="journal article" date="2018" name="Proc. Natl. Acad. Sci.">
        <title>RNAi is a critical determinant of centromere evolution in closely related fungi.</title>
        <authorList>
            <person name="Yadav V."/>
            <person name="Sun S."/>
            <person name="Billmyre R.B."/>
            <person name="Thimmappa B.C."/>
            <person name="Shea T."/>
            <person name="Lintner R."/>
            <person name="Bakkeren G."/>
            <person name="Cuomo C.A."/>
            <person name="Heitman J."/>
            <person name="Sanyal K."/>
        </authorList>
    </citation>
    <scope>NUCLEOTIDE SEQUENCE [LARGE SCALE GENOMIC DNA]</scope>
    <source>
        <strain evidence="4 5">R265</strain>
    </source>
</reference>
<gene>
    <name evidence="4" type="ORF">CNBG_3103</name>
</gene>
<dbReference type="OMA" id="VWARMTM"/>
<proteinExistence type="predicted"/>
<sequence length="296" mass="33608">MSLLPFIRHSASLSTATHSAALLSLRYASSTTQPKPKSKLTKELELEAEEQRQMLARAARSNPGVDLSAQKLPLFEAQYDAPRSWPEFWHKSKDAEYERDRKDRQDLTNQSISELIGQGGLEEYKNSPVRFYMPSLVRRGFVWLNPAGSISKSIKSLTELYYKYMQVQASGTLGQVLSISKDDAYSAAQNIIRNRKDKLKWQLVKENKSAKLVWARMTVLDPREDKMAAQIVLAFDTQQAVITQKGSAPPTRRTQHVVENIVFEKIFPSRDDWKIKGRLIPSKTPDVQTVTKTPAN</sequence>
<dbReference type="GO" id="GO:0005743">
    <property type="term" value="C:mitochondrial inner membrane"/>
    <property type="evidence" value="ECO:0007669"/>
    <property type="project" value="InterPro"/>
</dbReference>
<dbReference type="GeneID" id="88179409"/>
<dbReference type="PANTHER" id="PTHR28554:SF1">
    <property type="entry name" value="LARGE RIBOSOMAL SUBUNIT PROTEIN ML45"/>
    <property type="match status" value="1"/>
</dbReference>
<dbReference type="InterPro" id="IPR051975">
    <property type="entry name" value="mtLSU_mL45"/>
</dbReference>
<evidence type="ECO:0000313" key="4">
    <source>
        <dbReference type="EMBL" id="KGB77265.1"/>
    </source>
</evidence>
<evidence type="ECO:0008006" key="6">
    <source>
        <dbReference type="Google" id="ProtNLM"/>
    </source>
</evidence>
<dbReference type="EMBL" id="CP025759">
    <property type="protein sequence ID" value="KGB77265.1"/>
    <property type="molecule type" value="Genomic_DNA"/>
</dbReference>
<dbReference type="InterPro" id="IPR024621">
    <property type="entry name" value="Mba1"/>
</dbReference>
<name>A0A095C9H4_CRYD2</name>
<protein>
    <recommendedName>
        <fullName evidence="6">Tim44-like domain-containing protein</fullName>
    </recommendedName>
</protein>
<evidence type="ECO:0000256" key="1">
    <source>
        <dbReference type="ARBA" id="ARBA00004173"/>
    </source>
</evidence>
<dbReference type="GO" id="GO:0032979">
    <property type="term" value="P:protein insertion into mitochondrial inner membrane from matrix"/>
    <property type="evidence" value="ECO:0007669"/>
    <property type="project" value="InterPro"/>
</dbReference>
<keyword evidence="3" id="KW-0496">Mitochondrion</keyword>
<dbReference type="HOGENOM" id="CLU_940140_0_0_1"/>
<dbReference type="FunFam" id="3.10.450.240:FF:000010">
    <property type="entry name" value="Unplaced genomic scaffold supercont1.1, whole genome shotgun sequence"/>
    <property type="match status" value="1"/>
</dbReference>
<comment type="subcellular location">
    <subcellularLocation>
        <location evidence="1">Mitochondrion</location>
    </subcellularLocation>
</comment>
<evidence type="ECO:0000256" key="2">
    <source>
        <dbReference type="ARBA" id="ARBA00022946"/>
    </source>
</evidence>
<keyword evidence="5" id="KW-1185">Reference proteome</keyword>
<evidence type="ECO:0000313" key="5">
    <source>
        <dbReference type="Proteomes" id="UP000029445"/>
    </source>
</evidence>
<organism evidence="4 5">
    <name type="scientific">Cryptococcus deuterogattii (strain R265)</name>
    <name type="common">Cryptococcus gattii VGII (strain R265)</name>
    <dbReference type="NCBI Taxonomy" id="294750"/>
    <lineage>
        <taxon>Eukaryota</taxon>
        <taxon>Fungi</taxon>
        <taxon>Dikarya</taxon>
        <taxon>Basidiomycota</taxon>
        <taxon>Agaricomycotina</taxon>
        <taxon>Tremellomycetes</taxon>
        <taxon>Tremellales</taxon>
        <taxon>Cryptococcaceae</taxon>
        <taxon>Cryptococcus</taxon>
        <taxon>Cryptococcus gattii species complex</taxon>
    </lineage>
</organism>
<keyword evidence="2" id="KW-0809">Transit peptide</keyword>
<dbReference type="PANTHER" id="PTHR28554">
    <property type="entry name" value="39S RIBOSOMAL PROTEIN L45, MITOCHONDRIAL"/>
    <property type="match status" value="1"/>
</dbReference>